<sequence length="276" mass="31469">MKILILGGKGMAGHVMYRYLRKQPDYDVYYTSRDRKDKSSIYLDAVDTLALEKLINSLEPDIVINCIGILNDAAEQNPLLAFRVNSLLPHQLAGFMERKNGRLIQLSTDCVFSGKDGQYKETDFRDGTSVYSQSKQLGEITIEPHLTIRTSIIGPELKNGIGLFHWFMSQSGKIKGFEKVYWNGVTTLELAKAADFFIQKQTSGLYHLCQEEKISKHDLLQLIKEIYQKDDIQINPDAALVLDRSIVNTRQSPAYTVPNFRDMLEEQKQIYPLLLS</sequence>
<dbReference type="PANTHER" id="PTHR10491:SF4">
    <property type="entry name" value="METHIONINE ADENOSYLTRANSFERASE 2 SUBUNIT BETA"/>
    <property type="match status" value="1"/>
</dbReference>
<dbReference type="Gene3D" id="3.40.50.720">
    <property type="entry name" value="NAD(P)-binding Rossmann-like Domain"/>
    <property type="match status" value="1"/>
</dbReference>
<comment type="function">
    <text evidence="2">Catalyzes the reduction of dTDP-6-deoxy-L-lyxo-4-hexulose to yield dTDP-L-rhamnose.</text>
</comment>
<name>A0A1G6KLY0_9BACI</name>
<dbReference type="EC" id="1.1.1.133" evidence="2"/>
<dbReference type="CDD" id="cd05254">
    <property type="entry name" value="dTDP_HR_like_SDR_e"/>
    <property type="match status" value="1"/>
</dbReference>
<dbReference type="UniPathway" id="UPA00124"/>
<evidence type="ECO:0000313" key="5">
    <source>
        <dbReference type="Proteomes" id="UP000198666"/>
    </source>
</evidence>
<dbReference type="STRING" id="361279.SAMN05421663_10261"/>
<dbReference type="GO" id="GO:0008831">
    <property type="term" value="F:dTDP-4-dehydrorhamnose reductase activity"/>
    <property type="evidence" value="ECO:0007669"/>
    <property type="project" value="UniProtKB-EC"/>
</dbReference>
<gene>
    <name evidence="4" type="ORF">SAMN05421663_10261</name>
</gene>
<dbReference type="AlphaFoldDB" id="A0A1G6KLY0"/>
<dbReference type="PANTHER" id="PTHR10491">
    <property type="entry name" value="DTDP-4-DEHYDRORHAMNOSE REDUCTASE"/>
    <property type="match status" value="1"/>
</dbReference>
<feature type="domain" description="RmlD-like substrate binding" evidence="3">
    <location>
        <begin position="1"/>
        <end position="236"/>
    </location>
</feature>
<comment type="pathway">
    <text evidence="2">Carbohydrate biosynthesis; dTDP-L-rhamnose biosynthesis.</text>
</comment>
<dbReference type="RefSeq" id="WP_093725932.1">
    <property type="nucleotide sequence ID" value="NZ_FMZB01000002.1"/>
</dbReference>
<dbReference type="Pfam" id="PF04321">
    <property type="entry name" value="RmlD_sub_bind"/>
    <property type="match status" value="1"/>
</dbReference>
<reference evidence="5" key="1">
    <citation type="submission" date="2016-10" db="EMBL/GenBank/DDBJ databases">
        <authorList>
            <person name="Varghese N."/>
            <person name="Submissions S."/>
        </authorList>
    </citation>
    <scope>NUCLEOTIDE SEQUENCE [LARGE SCALE GENOMIC DNA]</scope>
    <source>
        <strain evidence="5">DSM 21620</strain>
    </source>
</reference>
<dbReference type="InterPro" id="IPR005913">
    <property type="entry name" value="dTDP_dehydrorham_reduct"/>
</dbReference>
<evidence type="ECO:0000256" key="2">
    <source>
        <dbReference type="RuleBase" id="RU364082"/>
    </source>
</evidence>
<keyword evidence="2" id="KW-0521">NADP</keyword>
<dbReference type="GO" id="GO:0005829">
    <property type="term" value="C:cytosol"/>
    <property type="evidence" value="ECO:0007669"/>
    <property type="project" value="TreeGrafter"/>
</dbReference>
<accession>A0A1G6KLY0</accession>
<dbReference type="SUPFAM" id="SSF51735">
    <property type="entry name" value="NAD(P)-binding Rossmann-fold domains"/>
    <property type="match status" value="1"/>
</dbReference>
<evidence type="ECO:0000313" key="4">
    <source>
        <dbReference type="EMBL" id="SDC31927.1"/>
    </source>
</evidence>
<evidence type="ECO:0000256" key="1">
    <source>
        <dbReference type="ARBA" id="ARBA00010944"/>
    </source>
</evidence>
<dbReference type="OrthoDB" id="9803892at2"/>
<comment type="similarity">
    <text evidence="1 2">Belongs to the dTDP-4-dehydrorhamnose reductase family.</text>
</comment>
<protein>
    <recommendedName>
        <fullName evidence="2">dTDP-4-dehydrorhamnose reductase</fullName>
        <ecNumber evidence="2">1.1.1.133</ecNumber>
    </recommendedName>
</protein>
<dbReference type="InterPro" id="IPR029903">
    <property type="entry name" value="RmlD-like-bd"/>
</dbReference>
<keyword evidence="5" id="KW-1185">Reference proteome</keyword>
<organism evidence="4 5">
    <name type="scientific">Terribacillus halophilus</name>
    <dbReference type="NCBI Taxonomy" id="361279"/>
    <lineage>
        <taxon>Bacteria</taxon>
        <taxon>Bacillati</taxon>
        <taxon>Bacillota</taxon>
        <taxon>Bacilli</taxon>
        <taxon>Bacillales</taxon>
        <taxon>Bacillaceae</taxon>
        <taxon>Terribacillus</taxon>
    </lineage>
</organism>
<dbReference type="GO" id="GO:0019305">
    <property type="term" value="P:dTDP-rhamnose biosynthetic process"/>
    <property type="evidence" value="ECO:0007669"/>
    <property type="project" value="UniProtKB-UniPathway"/>
</dbReference>
<evidence type="ECO:0000259" key="3">
    <source>
        <dbReference type="Pfam" id="PF04321"/>
    </source>
</evidence>
<keyword evidence="2" id="KW-0560">Oxidoreductase</keyword>
<dbReference type="EMBL" id="FMZB01000002">
    <property type="protein sequence ID" value="SDC31927.1"/>
    <property type="molecule type" value="Genomic_DNA"/>
</dbReference>
<dbReference type="Proteomes" id="UP000198666">
    <property type="component" value="Unassembled WGS sequence"/>
</dbReference>
<dbReference type="InterPro" id="IPR036291">
    <property type="entry name" value="NAD(P)-bd_dom_sf"/>
</dbReference>
<proteinExistence type="inferred from homology"/>